<evidence type="ECO:0000313" key="1">
    <source>
        <dbReference type="EMBL" id="VDM18366.1"/>
    </source>
</evidence>
<dbReference type="InParanoid" id="A0A3P7EFH7"/>
<keyword evidence="2" id="KW-1185">Reference proteome</keyword>
<protein>
    <submittedName>
        <fullName evidence="1">Uncharacterized protein</fullName>
    </submittedName>
</protein>
<evidence type="ECO:0000313" key="2">
    <source>
        <dbReference type="Proteomes" id="UP000270924"/>
    </source>
</evidence>
<dbReference type="Proteomes" id="UP000270924">
    <property type="component" value="Unassembled WGS sequence"/>
</dbReference>
<dbReference type="EMBL" id="UYWW01011061">
    <property type="protein sequence ID" value="VDM18366.1"/>
    <property type="molecule type" value="Genomic_DNA"/>
</dbReference>
<sequence>MDDPLDAHHQAIPSYINNAASISALHILKMTTALVKELAHFAKKVVYI</sequence>
<dbReference type="AlphaFoldDB" id="A0A3P7EFH7"/>
<accession>A0A3P7EFH7</accession>
<name>A0A3P7EFH7_WUCBA</name>
<reference evidence="1 2" key="1">
    <citation type="submission" date="2018-11" db="EMBL/GenBank/DDBJ databases">
        <authorList>
            <consortium name="Pathogen Informatics"/>
        </authorList>
    </citation>
    <scope>NUCLEOTIDE SEQUENCE [LARGE SCALE GENOMIC DNA]</scope>
</reference>
<gene>
    <name evidence="1" type="ORF">WBA_LOCUS10085</name>
</gene>
<proteinExistence type="predicted"/>
<organism evidence="1 2">
    <name type="scientific">Wuchereria bancrofti</name>
    <dbReference type="NCBI Taxonomy" id="6293"/>
    <lineage>
        <taxon>Eukaryota</taxon>
        <taxon>Metazoa</taxon>
        <taxon>Ecdysozoa</taxon>
        <taxon>Nematoda</taxon>
        <taxon>Chromadorea</taxon>
        <taxon>Rhabditida</taxon>
        <taxon>Spirurina</taxon>
        <taxon>Spiruromorpha</taxon>
        <taxon>Filarioidea</taxon>
        <taxon>Onchocercidae</taxon>
        <taxon>Wuchereria</taxon>
    </lineage>
</organism>